<dbReference type="AlphaFoldDB" id="A0A1I5PIR7"/>
<reference evidence="2 3" key="1">
    <citation type="submission" date="2016-10" db="EMBL/GenBank/DDBJ databases">
        <authorList>
            <person name="de Groot N.N."/>
        </authorList>
    </citation>
    <scope>NUCLEOTIDE SEQUENCE [LARGE SCALE GENOMIC DNA]</scope>
    <source>
        <strain evidence="2 3">DSM 19547</strain>
    </source>
</reference>
<dbReference type="Pfam" id="PF00581">
    <property type="entry name" value="Rhodanese"/>
    <property type="match status" value="1"/>
</dbReference>
<evidence type="ECO:0000313" key="3">
    <source>
        <dbReference type="Proteomes" id="UP000199356"/>
    </source>
</evidence>
<dbReference type="CDD" id="cd00158">
    <property type="entry name" value="RHOD"/>
    <property type="match status" value="1"/>
</dbReference>
<keyword evidence="2" id="KW-0808">Transferase</keyword>
<dbReference type="STRING" id="441119.SAMN04488047_105124"/>
<organism evidence="2 3">
    <name type="scientific">Tranquillimonas alkanivorans</name>
    <dbReference type="NCBI Taxonomy" id="441119"/>
    <lineage>
        <taxon>Bacteria</taxon>
        <taxon>Pseudomonadati</taxon>
        <taxon>Pseudomonadota</taxon>
        <taxon>Alphaproteobacteria</taxon>
        <taxon>Rhodobacterales</taxon>
        <taxon>Roseobacteraceae</taxon>
        <taxon>Tranquillimonas</taxon>
    </lineage>
</organism>
<dbReference type="PANTHER" id="PTHR43031:SF1">
    <property type="entry name" value="PYRIDINE NUCLEOTIDE-DISULPHIDE OXIDOREDUCTASE"/>
    <property type="match status" value="1"/>
</dbReference>
<proteinExistence type="predicted"/>
<dbReference type="Proteomes" id="UP000199356">
    <property type="component" value="Unassembled WGS sequence"/>
</dbReference>
<evidence type="ECO:0000259" key="1">
    <source>
        <dbReference type="PROSITE" id="PS50206"/>
    </source>
</evidence>
<feature type="domain" description="Rhodanese" evidence="1">
    <location>
        <begin position="24"/>
        <end position="112"/>
    </location>
</feature>
<dbReference type="SUPFAM" id="SSF52821">
    <property type="entry name" value="Rhodanese/Cell cycle control phosphatase"/>
    <property type="match status" value="1"/>
</dbReference>
<gene>
    <name evidence="2" type="ORF">SAMN04488047_105124</name>
</gene>
<accession>A0A1I5PIR7</accession>
<dbReference type="OrthoDB" id="9807812at2"/>
<sequence length="127" mass="13697">MKTEQTEHGTLETWTPQEVAEAYGKGEIALIDVRTPQEYMFEHVEGAMLLPMSFVDPDKLPSQQGKRLVFYCGSGARSGKVAHSCLAKGIQPLAHMEGGFGGWKQAGLPHIGTDMATGAPKRVPGKS</sequence>
<dbReference type="EMBL" id="FOXA01000005">
    <property type="protein sequence ID" value="SFP33919.1"/>
    <property type="molecule type" value="Genomic_DNA"/>
</dbReference>
<dbReference type="Gene3D" id="3.40.250.10">
    <property type="entry name" value="Rhodanese-like domain"/>
    <property type="match status" value="1"/>
</dbReference>
<name>A0A1I5PIR7_9RHOB</name>
<dbReference type="RefSeq" id="WP_093420335.1">
    <property type="nucleotide sequence ID" value="NZ_FOXA01000005.1"/>
</dbReference>
<keyword evidence="3" id="KW-1185">Reference proteome</keyword>
<protein>
    <submittedName>
        <fullName evidence="2">Rhodanese-related sulfurtransferase</fullName>
    </submittedName>
</protein>
<dbReference type="PROSITE" id="PS50206">
    <property type="entry name" value="RHODANESE_3"/>
    <property type="match status" value="1"/>
</dbReference>
<dbReference type="GO" id="GO:0016740">
    <property type="term" value="F:transferase activity"/>
    <property type="evidence" value="ECO:0007669"/>
    <property type="project" value="UniProtKB-KW"/>
</dbReference>
<dbReference type="SMART" id="SM00450">
    <property type="entry name" value="RHOD"/>
    <property type="match status" value="1"/>
</dbReference>
<dbReference type="InterPro" id="IPR050229">
    <property type="entry name" value="GlpE_sulfurtransferase"/>
</dbReference>
<dbReference type="PANTHER" id="PTHR43031">
    <property type="entry name" value="FAD-DEPENDENT OXIDOREDUCTASE"/>
    <property type="match status" value="1"/>
</dbReference>
<dbReference type="InterPro" id="IPR001763">
    <property type="entry name" value="Rhodanese-like_dom"/>
</dbReference>
<dbReference type="InterPro" id="IPR036873">
    <property type="entry name" value="Rhodanese-like_dom_sf"/>
</dbReference>
<evidence type="ECO:0000313" key="2">
    <source>
        <dbReference type="EMBL" id="SFP33919.1"/>
    </source>
</evidence>